<dbReference type="EMBL" id="AFNW01000013">
    <property type="protein sequence ID" value="EKJ79178.1"/>
    <property type="molecule type" value="Genomic_DNA"/>
</dbReference>
<gene>
    <name evidence="1" type="ORF">FPSE_00653</name>
</gene>
<dbReference type="KEGG" id="fpu:FPSE_00653"/>
<name>K3VW63_FUSPC</name>
<keyword evidence="2" id="KW-1185">Reference proteome</keyword>
<sequence length="67" mass="7306">MIPSLTILRTVILSDICNMKLNFTTMAPNCRVKGRGRFMQDSSQLGAVLYSSDTSLDAPTPGIKQDS</sequence>
<comment type="caution">
    <text evidence="1">The sequence shown here is derived from an EMBL/GenBank/DDBJ whole genome shotgun (WGS) entry which is preliminary data.</text>
</comment>
<dbReference type="AlphaFoldDB" id="K3VW63"/>
<dbReference type="GeneID" id="20359273"/>
<dbReference type="Proteomes" id="UP000007978">
    <property type="component" value="Chromosome 1"/>
</dbReference>
<organism evidence="1 2">
    <name type="scientific">Fusarium pseudograminearum (strain CS3096)</name>
    <name type="common">Wheat and barley crown-rot fungus</name>
    <dbReference type="NCBI Taxonomy" id="1028729"/>
    <lineage>
        <taxon>Eukaryota</taxon>
        <taxon>Fungi</taxon>
        <taxon>Dikarya</taxon>
        <taxon>Ascomycota</taxon>
        <taxon>Pezizomycotina</taxon>
        <taxon>Sordariomycetes</taxon>
        <taxon>Hypocreomycetidae</taxon>
        <taxon>Hypocreales</taxon>
        <taxon>Nectriaceae</taxon>
        <taxon>Fusarium</taxon>
    </lineage>
</organism>
<proteinExistence type="predicted"/>
<protein>
    <submittedName>
        <fullName evidence="1">Uncharacterized protein</fullName>
    </submittedName>
</protein>
<accession>K3VW63</accession>
<dbReference type="RefSeq" id="XP_009252048.1">
    <property type="nucleotide sequence ID" value="XM_009253773.1"/>
</dbReference>
<reference evidence="1 2" key="1">
    <citation type="journal article" date="2012" name="PLoS Pathog.">
        <title>Comparative pathogenomics reveals horizontally acquired novel virulence genes in fungi infecting cereal hosts.</title>
        <authorList>
            <person name="Gardiner D.M."/>
            <person name="McDonald M.C."/>
            <person name="Covarelli L."/>
            <person name="Solomon P.S."/>
            <person name="Rusu A.G."/>
            <person name="Marshall M."/>
            <person name="Kazan K."/>
            <person name="Chakraborty S."/>
            <person name="McDonald B.A."/>
            <person name="Manners J.M."/>
        </authorList>
    </citation>
    <scope>NUCLEOTIDE SEQUENCE [LARGE SCALE GENOMIC DNA]</scope>
    <source>
        <strain evidence="1 2">CS3096</strain>
    </source>
</reference>
<dbReference type="HOGENOM" id="CLU_2812479_0_0_1"/>
<evidence type="ECO:0000313" key="1">
    <source>
        <dbReference type="EMBL" id="EKJ79178.1"/>
    </source>
</evidence>
<evidence type="ECO:0000313" key="2">
    <source>
        <dbReference type="Proteomes" id="UP000007978"/>
    </source>
</evidence>